<reference evidence="3" key="1">
    <citation type="submission" date="2020-08" db="EMBL/GenBank/DDBJ databases">
        <title>Multicomponent nature underlies the extraordinary mechanical properties of spider dragline silk.</title>
        <authorList>
            <person name="Kono N."/>
            <person name="Nakamura H."/>
            <person name="Mori M."/>
            <person name="Yoshida Y."/>
            <person name="Ohtoshi R."/>
            <person name="Malay A.D."/>
            <person name="Moran D.A.P."/>
            <person name="Tomita M."/>
            <person name="Numata K."/>
            <person name="Arakawa K."/>
        </authorList>
    </citation>
    <scope>NUCLEOTIDE SEQUENCE</scope>
</reference>
<dbReference type="Proteomes" id="UP000886998">
    <property type="component" value="Unassembled WGS sequence"/>
</dbReference>
<evidence type="ECO:0000256" key="2">
    <source>
        <dbReference type="SAM" id="Phobius"/>
    </source>
</evidence>
<sequence>MNQDSIDKIILLVSAWFAIRFLLFNYWDILLLPPIILLLDEFHEKSTKNQEKQPGDVDPKAKGHTAEENSKFQEHYKHTISLNRLMEKFNVDEKVNEGYRSSYFVTKK</sequence>
<keyword evidence="2" id="KW-1133">Transmembrane helix</keyword>
<gene>
    <name evidence="3" type="ORF">TNIN_34331</name>
</gene>
<proteinExistence type="predicted"/>
<accession>A0A8X6X2Z4</accession>
<evidence type="ECO:0000313" key="3">
    <source>
        <dbReference type="EMBL" id="GFY45051.1"/>
    </source>
</evidence>
<keyword evidence="2" id="KW-0472">Membrane</keyword>
<organism evidence="3 4">
    <name type="scientific">Trichonephila inaurata madagascariensis</name>
    <dbReference type="NCBI Taxonomy" id="2747483"/>
    <lineage>
        <taxon>Eukaryota</taxon>
        <taxon>Metazoa</taxon>
        <taxon>Ecdysozoa</taxon>
        <taxon>Arthropoda</taxon>
        <taxon>Chelicerata</taxon>
        <taxon>Arachnida</taxon>
        <taxon>Araneae</taxon>
        <taxon>Araneomorphae</taxon>
        <taxon>Entelegynae</taxon>
        <taxon>Araneoidea</taxon>
        <taxon>Nephilidae</taxon>
        <taxon>Trichonephila</taxon>
        <taxon>Trichonephila inaurata</taxon>
    </lineage>
</organism>
<keyword evidence="2" id="KW-0812">Transmembrane</keyword>
<dbReference type="AlphaFoldDB" id="A0A8X6X2Z4"/>
<feature type="transmembrane region" description="Helical" evidence="2">
    <location>
        <begin position="9"/>
        <end position="27"/>
    </location>
</feature>
<keyword evidence="4" id="KW-1185">Reference proteome</keyword>
<evidence type="ECO:0000256" key="1">
    <source>
        <dbReference type="SAM" id="MobiDB-lite"/>
    </source>
</evidence>
<evidence type="ECO:0000313" key="4">
    <source>
        <dbReference type="Proteomes" id="UP000886998"/>
    </source>
</evidence>
<name>A0A8X6X2Z4_9ARAC</name>
<feature type="region of interest" description="Disordered" evidence="1">
    <location>
        <begin position="47"/>
        <end position="69"/>
    </location>
</feature>
<protein>
    <submittedName>
        <fullName evidence="3">Uncharacterized protein</fullName>
    </submittedName>
</protein>
<comment type="caution">
    <text evidence="3">The sequence shown here is derived from an EMBL/GenBank/DDBJ whole genome shotgun (WGS) entry which is preliminary data.</text>
</comment>
<dbReference type="EMBL" id="BMAV01004573">
    <property type="protein sequence ID" value="GFY45051.1"/>
    <property type="molecule type" value="Genomic_DNA"/>
</dbReference>